<dbReference type="AlphaFoldDB" id="A0A5C1YIB7"/>
<proteinExistence type="predicted"/>
<name>A0A5C1YIB7_9MICO</name>
<dbReference type="KEGG" id="ail:FLP10_10485"/>
<organism evidence="7 8">
    <name type="scientific">Agromyces intestinalis</name>
    <dbReference type="NCBI Taxonomy" id="2592652"/>
    <lineage>
        <taxon>Bacteria</taxon>
        <taxon>Bacillati</taxon>
        <taxon>Actinomycetota</taxon>
        <taxon>Actinomycetes</taxon>
        <taxon>Micrococcales</taxon>
        <taxon>Microbacteriaceae</taxon>
        <taxon>Agromyces</taxon>
    </lineage>
</organism>
<dbReference type="PRINTS" id="PR00455">
    <property type="entry name" value="HTHTETR"/>
</dbReference>
<accession>A0A5C1YIB7</accession>
<dbReference type="InterPro" id="IPR009057">
    <property type="entry name" value="Homeodomain-like_sf"/>
</dbReference>
<evidence type="ECO:0000256" key="4">
    <source>
        <dbReference type="PROSITE-ProRule" id="PRU00335"/>
    </source>
</evidence>
<evidence type="ECO:0000256" key="3">
    <source>
        <dbReference type="ARBA" id="ARBA00023163"/>
    </source>
</evidence>
<dbReference type="InterPro" id="IPR001647">
    <property type="entry name" value="HTH_TetR"/>
</dbReference>
<evidence type="ECO:0000259" key="6">
    <source>
        <dbReference type="PROSITE" id="PS50977"/>
    </source>
</evidence>
<evidence type="ECO:0000256" key="5">
    <source>
        <dbReference type="SAM" id="MobiDB-lite"/>
    </source>
</evidence>
<dbReference type="Proteomes" id="UP000324678">
    <property type="component" value="Chromosome"/>
</dbReference>
<dbReference type="InterPro" id="IPR050109">
    <property type="entry name" value="HTH-type_TetR-like_transc_reg"/>
</dbReference>
<feature type="region of interest" description="Disordered" evidence="5">
    <location>
        <begin position="74"/>
        <end position="94"/>
    </location>
</feature>
<dbReference type="GO" id="GO:0003700">
    <property type="term" value="F:DNA-binding transcription factor activity"/>
    <property type="evidence" value="ECO:0007669"/>
    <property type="project" value="TreeGrafter"/>
</dbReference>
<keyword evidence="3" id="KW-0804">Transcription</keyword>
<dbReference type="Pfam" id="PF00440">
    <property type="entry name" value="TetR_N"/>
    <property type="match status" value="1"/>
</dbReference>
<keyword evidence="8" id="KW-1185">Reference proteome</keyword>
<keyword evidence="1" id="KW-0805">Transcription regulation</keyword>
<dbReference type="PANTHER" id="PTHR30055:SF234">
    <property type="entry name" value="HTH-TYPE TRANSCRIPTIONAL REGULATOR BETI"/>
    <property type="match status" value="1"/>
</dbReference>
<dbReference type="SUPFAM" id="SSF48498">
    <property type="entry name" value="Tetracyclin repressor-like, C-terminal domain"/>
    <property type="match status" value="1"/>
</dbReference>
<dbReference type="EMBL" id="CP043505">
    <property type="protein sequence ID" value="QEO14787.1"/>
    <property type="molecule type" value="Genomic_DNA"/>
</dbReference>
<protein>
    <submittedName>
        <fullName evidence="7">TetR/AcrR family transcriptional regulator</fullName>
    </submittedName>
</protein>
<evidence type="ECO:0000256" key="1">
    <source>
        <dbReference type="ARBA" id="ARBA00023015"/>
    </source>
</evidence>
<sequence length="295" mass="31971">MMLGVGDRPLRGQQGLEVEVAAIAHAVAEVGDDGCLDGPRVLGDGSVGAGFVGDHTASLRARRNGGLRPSVSTAPRRYPRKVTSATSNRRDARRNHARLIEEAKRLFTERGIDAPLDELAARAGVGAGTVYRHFPNRDALIRELYDDAIAMFHDLGPEIVDAPTGWESIEWFLDRLGAWVAATPYLPALMRRVAELDPGYRPGLEFESIIDGIIERAIAEGSLRADVTAVDLNILTNMLGSLGQYGGAMLPYQRRQLRIILDGLRARPDLEPLPGAVPGFGEFHDAAHGRDAAQE</sequence>
<keyword evidence="2 4" id="KW-0238">DNA-binding</keyword>
<feature type="domain" description="HTH tetR-type" evidence="6">
    <location>
        <begin position="93"/>
        <end position="152"/>
    </location>
</feature>
<evidence type="ECO:0000256" key="2">
    <source>
        <dbReference type="ARBA" id="ARBA00023125"/>
    </source>
</evidence>
<feature type="DNA-binding region" description="H-T-H motif" evidence="4">
    <location>
        <begin position="115"/>
        <end position="134"/>
    </location>
</feature>
<gene>
    <name evidence="7" type="ORF">FLP10_10485</name>
</gene>
<evidence type="ECO:0000313" key="7">
    <source>
        <dbReference type="EMBL" id="QEO14787.1"/>
    </source>
</evidence>
<dbReference type="InterPro" id="IPR036271">
    <property type="entry name" value="Tet_transcr_reg_TetR-rel_C_sf"/>
</dbReference>
<dbReference type="OrthoDB" id="3192968at2"/>
<dbReference type="SUPFAM" id="SSF46689">
    <property type="entry name" value="Homeodomain-like"/>
    <property type="match status" value="1"/>
</dbReference>
<evidence type="ECO:0000313" key="8">
    <source>
        <dbReference type="Proteomes" id="UP000324678"/>
    </source>
</evidence>
<dbReference type="PROSITE" id="PS50977">
    <property type="entry name" value="HTH_TETR_2"/>
    <property type="match status" value="1"/>
</dbReference>
<reference evidence="7 8" key="1">
    <citation type="submission" date="2019-09" db="EMBL/GenBank/DDBJ databases">
        <title>Genome sequencing of strain KACC 19306.</title>
        <authorList>
            <person name="Heo J."/>
            <person name="Kim S.-J."/>
            <person name="Kim J.-S."/>
            <person name="Hong S.-B."/>
            <person name="Kwon S.-W."/>
        </authorList>
    </citation>
    <scope>NUCLEOTIDE SEQUENCE [LARGE SCALE GENOMIC DNA]</scope>
    <source>
        <strain evidence="7 8">KACC 19306</strain>
    </source>
</reference>
<dbReference type="PANTHER" id="PTHR30055">
    <property type="entry name" value="HTH-TYPE TRANSCRIPTIONAL REGULATOR RUTR"/>
    <property type="match status" value="1"/>
</dbReference>
<dbReference type="Gene3D" id="1.10.357.10">
    <property type="entry name" value="Tetracycline Repressor, domain 2"/>
    <property type="match status" value="1"/>
</dbReference>
<dbReference type="GO" id="GO:0000976">
    <property type="term" value="F:transcription cis-regulatory region binding"/>
    <property type="evidence" value="ECO:0007669"/>
    <property type="project" value="TreeGrafter"/>
</dbReference>